<dbReference type="InterPro" id="IPR024188">
    <property type="entry name" value="GltB"/>
</dbReference>
<dbReference type="InterPro" id="IPR013785">
    <property type="entry name" value="Aldolase_TIM"/>
</dbReference>
<keyword evidence="3" id="KW-1133">Transmembrane helix</keyword>
<comment type="similarity">
    <text evidence="1 2">Belongs to the glutamate synthase family.</text>
</comment>
<gene>
    <name evidence="5" type="ORF">D0T92_10140</name>
</gene>
<dbReference type="Proteomes" id="UP000325713">
    <property type="component" value="Chromosome"/>
</dbReference>
<keyword evidence="3" id="KW-0812">Transmembrane</keyword>
<feature type="domain" description="Glutamate synthase" evidence="4">
    <location>
        <begin position="163"/>
        <end position="479"/>
    </location>
</feature>
<dbReference type="PANTHER" id="PTHR43819">
    <property type="entry name" value="ARCHAEAL-TYPE GLUTAMATE SYNTHASE [NADPH]"/>
    <property type="match status" value="1"/>
</dbReference>
<dbReference type="Gene3D" id="3.20.20.70">
    <property type="entry name" value="Aldolase class I"/>
    <property type="match status" value="1"/>
</dbReference>
<sequence length="555" mass="61300">MPKPSNTRSANYGFLIMPRYGLMWLFVVLSILSLFLQYWGLLAISLAFTALGIHDLTQKRHAILRNYPIGGHIRFLLENFRPEIRQYFLEDDQEKVPFSRQQRSLVYQRAKNLDSTNAFGSLNDLNQTGSEWFLHSGNSRKISDYDFRVRVGNERCLKPYDLSLFNVSAMSFGALSAAAIESLNKGAQMGGFAHDTGEGSISPYHKKHGGDLIWEIGTGYFGCRDEEGRFNPEAFAKRAASDQVKMIEIKLSQGAKPGKGGVLPASKISPEIAETRDIPMGVDCISPAVHSSFSTPRGLVQFWQQLRELSGGKPVGFKLCIGMPWEFMAIVKAMMEEDNYPDFIVVDGAEGGTGAAPVEFMDSIGMPLVDALIFVQNTLVGAGIRDKIKLGVSGKLISGFDIAKMMSLGADWCNSARGFMFAVGCIQSRSCHTNKCPTGVATQDISRQKALNVPDKSMRVKNFHANTLKALADITGSAGLSHPSQLKPHHIVRRQPDGWIKLLSEHYQFIEPGTLLSGDCGRKILDDMWKLADPDSFQAMDIADEIIYAGRQRVG</sequence>
<evidence type="ECO:0000256" key="2">
    <source>
        <dbReference type="PIRNR" id="PIRNR006429"/>
    </source>
</evidence>
<reference evidence="5 6" key="1">
    <citation type="submission" date="2018-08" db="EMBL/GenBank/DDBJ databases">
        <title>Neisseria zalophi ATCC BAA-2455 complete genome.</title>
        <authorList>
            <person name="Veseli I.A."/>
            <person name="Buttler R."/>
            <person name="Mascarenhas dos Santos A.C."/>
            <person name="Pombert J.-F."/>
        </authorList>
    </citation>
    <scope>NUCLEOTIDE SEQUENCE [LARGE SCALE GENOMIC DNA]</scope>
    <source>
        <strain evidence="5 6">ATCC BAA-2455</strain>
    </source>
</reference>
<dbReference type="KEGG" id="nzl:D0T92_10140"/>
<dbReference type="EMBL" id="CP031700">
    <property type="protein sequence ID" value="QEY26854.1"/>
    <property type="molecule type" value="Genomic_DNA"/>
</dbReference>
<dbReference type="GO" id="GO:0006537">
    <property type="term" value="P:glutamate biosynthetic process"/>
    <property type="evidence" value="ECO:0007669"/>
    <property type="project" value="InterPro"/>
</dbReference>
<keyword evidence="6" id="KW-1185">Reference proteome</keyword>
<dbReference type="InterPro" id="IPR002932">
    <property type="entry name" value="Glu_synthdom"/>
</dbReference>
<dbReference type="FunFam" id="3.20.20.70:FF:000156">
    <property type="entry name" value="Glutamate synthase domain protein"/>
    <property type="match status" value="1"/>
</dbReference>
<keyword evidence="3" id="KW-0472">Membrane</keyword>
<accession>A0A5J6PX42</accession>
<dbReference type="SUPFAM" id="SSF51395">
    <property type="entry name" value="FMN-linked oxidoreductases"/>
    <property type="match status" value="1"/>
</dbReference>
<dbReference type="PIRSF" id="PIRSF006429">
    <property type="entry name" value="GOGAT_lg_2"/>
    <property type="match status" value="1"/>
</dbReference>
<evidence type="ECO:0000256" key="1">
    <source>
        <dbReference type="ARBA" id="ARBA00009716"/>
    </source>
</evidence>
<dbReference type="GO" id="GO:0015930">
    <property type="term" value="F:glutamate synthase activity"/>
    <property type="evidence" value="ECO:0007669"/>
    <property type="project" value="InterPro"/>
</dbReference>
<dbReference type="AlphaFoldDB" id="A0A5J6PX42"/>
<organism evidence="5 6">
    <name type="scientific">Neisseria zalophi</name>
    <dbReference type="NCBI Taxonomy" id="640030"/>
    <lineage>
        <taxon>Bacteria</taxon>
        <taxon>Pseudomonadati</taxon>
        <taxon>Pseudomonadota</taxon>
        <taxon>Betaproteobacteria</taxon>
        <taxon>Neisseriales</taxon>
        <taxon>Neisseriaceae</taxon>
        <taxon>Neisseria</taxon>
    </lineage>
</organism>
<protein>
    <submittedName>
        <fullName evidence="5">FMN-binding glutamate synthase family protein</fullName>
    </submittedName>
</protein>
<dbReference type="RefSeq" id="WP_151052522.1">
    <property type="nucleotide sequence ID" value="NZ_CP031700.1"/>
</dbReference>
<evidence type="ECO:0000256" key="3">
    <source>
        <dbReference type="SAM" id="Phobius"/>
    </source>
</evidence>
<feature type="transmembrane region" description="Helical" evidence="3">
    <location>
        <begin position="12"/>
        <end position="32"/>
    </location>
</feature>
<proteinExistence type="inferred from homology"/>
<dbReference type="Pfam" id="PF01645">
    <property type="entry name" value="Glu_synthase"/>
    <property type="match status" value="1"/>
</dbReference>
<dbReference type="PIRSF" id="PIRSF500060">
    <property type="entry name" value="UCP500060"/>
    <property type="match status" value="1"/>
</dbReference>
<dbReference type="InterPro" id="IPR027283">
    <property type="entry name" value="YerD"/>
</dbReference>
<dbReference type="OrthoDB" id="9758182at2"/>
<evidence type="ECO:0000259" key="4">
    <source>
        <dbReference type="Pfam" id="PF01645"/>
    </source>
</evidence>
<dbReference type="PANTHER" id="PTHR43819:SF1">
    <property type="entry name" value="ARCHAEAL-TYPE GLUTAMATE SYNTHASE [NADPH]"/>
    <property type="match status" value="1"/>
</dbReference>
<name>A0A5J6PX42_9NEIS</name>
<evidence type="ECO:0000313" key="5">
    <source>
        <dbReference type="EMBL" id="QEY26854.1"/>
    </source>
</evidence>
<dbReference type="CDD" id="cd02808">
    <property type="entry name" value="GltS_FMN"/>
    <property type="match status" value="1"/>
</dbReference>
<evidence type="ECO:0000313" key="6">
    <source>
        <dbReference type="Proteomes" id="UP000325713"/>
    </source>
</evidence>